<feature type="compositionally biased region" description="Low complexity" evidence="2">
    <location>
        <begin position="80"/>
        <end position="94"/>
    </location>
</feature>
<dbReference type="PRINTS" id="PR00625">
    <property type="entry name" value="JDOMAIN"/>
</dbReference>
<dbReference type="PROSITE" id="PS50076">
    <property type="entry name" value="DNAJ_2"/>
    <property type="match status" value="1"/>
</dbReference>
<dbReference type="SUPFAM" id="SSF46565">
    <property type="entry name" value="Chaperone J-domain"/>
    <property type="match status" value="1"/>
</dbReference>
<dbReference type="Pfam" id="PF00226">
    <property type="entry name" value="DnaJ"/>
    <property type="match status" value="1"/>
</dbReference>
<proteinExistence type="predicted"/>
<keyword evidence="5" id="KW-1185">Reference proteome</keyword>
<evidence type="ECO:0000313" key="4">
    <source>
        <dbReference type="EMBL" id="KAF2130761.1"/>
    </source>
</evidence>
<organism evidence="4 5">
    <name type="scientific">Dothidotthia symphoricarpi CBS 119687</name>
    <dbReference type="NCBI Taxonomy" id="1392245"/>
    <lineage>
        <taxon>Eukaryota</taxon>
        <taxon>Fungi</taxon>
        <taxon>Dikarya</taxon>
        <taxon>Ascomycota</taxon>
        <taxon>Pezizomycotina</taxon>
        <taxon>Dothideomycetes</taxon>
        <taxon>Pleosporomycetidae</taxon>
        <taxon>Pleosporales</taxon>
        <taxon>Dothidotthiaceae</taxon>
        <taxon>Dothidotthia</taxon>
    </lineage>
</organism>
<feature type="compositionally biased region" description="Pro residues" evidence="2">
    <location>
        <begin position="97"/>
        <end position="116"/>
    </location>
</feature>
<dbReference type="AlphaFoldDB" id="A0A6A6AJZ1"/>
<feature type="coiled-coil region" evidence="1">
    <location>
        <begin position="145"/>
        <end position="172"/>
    </location>
</feature>
<feature type="region of interest" description="Disordered" evidence="2">
    <location>
        <begin position="72"/>
        <end position="132"/>
    </location>
</feature>
<sequence length="462" mass="52779">MAPAPSTQDHYAILEVPPSADYEQIKTAYRRLARLHHPDKNGGSRDATVKIQRINAAWDVLGDSCLRREYDRVRPTQGFSTSSSSTRPPNSSRPDTARPPPPPRPQTRPTPQPGPTPQEDARARAESHRKRQEWLDFERVQEEYIRQSRNRVKPLEAEIAALNAKVAEIKAKLANDVPYRWNVFASLSTRLSETEKDSLRRQILDAETAMRIKQWPLDREQLHLKSLQEALSKRLAQENVRLAAERTEQERKERLAREKAQAEAQRRRAEEAARQQAAYEAREKVAREERARAEAVRARQMAEEHAARKAEMQKQQAEMKKRAQAAQAEALRQQKLVAEQVAKAKREADKQRVRVKSCRHKNWWDRVPGPITCPHCTRPRLGFAYKCPDCETTACASCRGTLKAGRTPAVDTNHTTYGANYGFAGTARRGGKARRDRDTYGGGYERSYCEESPSSYSYDNYL</sequence>
<dbReference type="Proteomes" id="UP000799771">
    <property type="component" value="Unassembled WGS sequence"/>
</dbReference>
<evidence type="ECO:0000259" key="3">
    <source>
        <dbReference type="PROSITE" id="PS50076"/>
    </source>
</evidence>
<keyword evidence="1" id="KW-0175">Coiled coil</keyword>
<dbReference type="GeneID" id="54408255"/>
<dbReference type="PANTHER" id="PTHR44873:SF1">
    <property type="entry name" value="DNAJ HOMOLOG SUBFAMILY C MEMBER 30, MITOCHONDRIAL"/>
    <property type="match status" value="1"/>
</dbReference>
<accession>A0A6A6AJZ1</accession>
<dbReference type="InterPro" id="IPR001623">
    <property type="entry name" value="DnaJ_domain"/>
</dbReference>
<gene>
    <name evidence="4" type="ORF">P153DRAFT_365421</name>
</gene>
<dbReference type="OrthoDB" id="442087at2759"/>
<feature type="region of interest" description="Disordered" evidence="2">
    <location>
        <begin position="245"/>
        <end position="275"/>
    </location>
</feature>
<dbReference type="CDD" id="cd06257">
    <property type="entry name" value="DnaJ"/>
    <property type="match status" value="1"/>
</dbReference>
<dbReference type="EMBL" id="ML977503">
    <property type="protein sequence ID" value="KAF2130761.1"/>
    <property type="molecule type" value="Genomic_DNA"/>
</dbReference>
<dbReference type="InterPro" id="IPR053025">
    <property type="entry name" value="Mito_ATP_Synthase-Asso"/>
</dbReference>
<name>A0A6A6AJZ1_9PLEO</name>
<evidence type="ECO:0000313" key="5">
    <source>
        <dbReference type="Proteomes" id="UP000799771"/>
    </source>
</evidence>
<dbReference type="RefSeq" id="XP_033525148.1">
    <property type="nucleotide sequence ID" value="XM_033667823.1"/>
</dbReference>
<dbReference type="SMART" id="SM00271">
    <property type="entry name" value="DnaJ"/>
    <property type="match status" value="1"/>
</dbReference>
<dbReference type="Gene3D" id="1.10.287.110">
    <property type="entry name" value="DnaJ domain"/>
    <property type="match status" value="1"/>
</dbReference>
<feature type="compositionally biased region" description="Basic and acidic residues" evidence="2">
    <location>
        <begin position="119"/>
        <end position="132"/>
    </location>
</feature>
<evidence type="ECO:0000256" key="2">
    <source>
        <dbReference type="SAM" id="MobiDB-lite"/>
    </source>
</evidence>
<reference evidence="4" key="1">
    <citation type="journal article" date="2020" name="Stud. Mycol.">
        <title>101 Dothideomycetes genomes: a test case for predicting lifestyles and emergence of pathogens.</title>
        <authorList>
            <person name="Haridas S."/>
            <person name="Albert R."/>
            <person name="Binder M."/>
            <person name="Bloem J."/>
            <person name="Labutti K."/>
            <person name="Salamov A."/>
            <person name="Andreopoulos B."/>
            <person name="Baker S."/>
            <person name="Barry K."/>
            <person name="Bills G."/>
            <person name="Bluhm B."/>
            <person name="Cannon C."/>
            <person name="Castanera R."/>
            <person name="Culley D."/>
            <person name="Daum C."/>
            <person name="Ezra D."/>
            <person name="Gonzalez J."/>
            <person name="Henrissat B."/>
            <person name="Kuo A."/>
            <person name="Liang C."/>
            <person name="Lipzen A."/>
            <person name="Lutzoni F."/>
            <person name="Magnuson J."/>
            <person name="Mondo S."/>
            <person name="Nolan M."/>
            <person name="Ohm R."/>
            <person name="Pangilinan J."/>
            <person name="Park H.-J."/>
            <person name="Ramirez L."/>
            <person name="Alfaro M."/>
            <person name="Sun H."/>
            <person name="Tritt A."/>
            <person name="Yoshinaga Y."/>
            <person name="Zwiers L.-H."/>
            <person name="Turgeon B."/>
            <person name="Goodwin S."/>
            <person name="Spatafora J."/>
            <person name="Crous P."/>
            <person name="Grigoriev I."/>
        </authorList>
    </citation>
    <scope>NUCLEOTIDE SEQUENCE</scope>
    <source>
        <strain evidence="4">CBS 119687</strain>
    </source>
</reference>
<feature type="domain" description="J" evidence="3">
    <location>
        <begin position="9"/>
        <end position="74"/>
    </location>
</feature>
<dbReference type="InterPro" id="IPR036869">
    <property type="entry name" value="J_dom_sf"/>
</dbReference>
<evidence type="ECO:0000256" key="1">
    <source>
        <dbReference type="SAM" id="Coils"/>
    </source>
</evidence>
<feature type="compositionally biased region" description="Basic and acidic residues" evidence="2">
    <location>
        <begin position="245"/>
        <end position="273"/>
    </location>
</feature>
<dbReference type="PANTHER" id="PTHR44873">
    <property type="entry name" value="DNAJ HOMOLOG SUBFAMILY C MEMBER 30, MITOCHONDRIAL"/>
    <property type="match status" value="1"/>
</dbReference>
<protein>
    <submittedName>
        <fullName evidence="4">DnaJ-domain-containing protein</fullName>
    </submittedName>
</protein>